<dbReference type="AlphaFoldDB" id="A0A976FHQ8"/>
<dbReference type="OrthoDB" id="185373at2759"/>
<evidence type="ECO:0000313" key="2">
    <source>
        <dbReference type="Proteomes" id="UP000294530"/>
    </source>
</evidence>
<keyword evidence="2" id="KW-1185">Reference proteome</keyword>
<dbReference type="KEGG" id="blac:94349698"/>
<sequence>MKMFRMIMSISRRQGPQTIAGRSQHANFSDSNVHSRTAEEWLENIRNLAKKDVLIKRTKLASFLKSVTTTEQLEASKEIMKIYEKKRLDPDSTAIGLFVKKALELDVPEIAFEVLEADYRIGLFLEATSLNKLLFKFLVDKNFDKVFALHEIGRTKYNVKSTDRTYDILIRAAIEQADFEKAISILKTAADSMKLQRVTCNNLLYKLKANDMLDEIKEVAALMKTASVEPNETTKKILQVISF</sequence>
<dbReference type="EMBL" id="SHOA02000014">
    <property type="protein sequence ID" value="TDH66952.1"/>
    <property type="molecule type" value="Genomic_DNA"/>
</dbReference>
<name>A0A976FHQ8_BRELC</name>
<gene>
    <name evidence="1" type="ORF">CCR75_005953</name>
</gene>
<dbReference type="RefSeq" id="XP_067816451.1">
    <property type="nucleotide sequence ID" value="XM_067964027.1"/>
</dbReference>
<reference evidence="1 2" key="1">
    <citation type="journal article" date="2021" name="Genome Biol.">
        <title>AFLAP: assembly-free linkage analysis pipeline using k-mers from genome sequencing data.</title>
        <authorList>
            <person name="Fletcher K."/>
            <person name="Zhang L."/>
            <person name="Gil J."/>
            <person name="Han R."/>
            <person name="Cavanaugh K."/>
            <person name="Michelmore R."/>
        </authorList>
    </citation>
    <scope>NUCLEOTIDE SEQUENCE [LARGE SCALE GENOMIC DNA]</scope>
    <source>
        <strain evidence="1 2">SF5</strain>
    </source>
</reference>
<proteinExistence type="predicted"/>
<comment type="caution">
    <text evidence="1">The sequence shown here is derived from an EMBL/GenBank/DDBJ whole genome shotgun (WGS) entry which is preliminary data.</text>
</comment>
<dbReference type="InterPro" id="IPR011990">
    <property type="entry name" value="TPR-like_helical_dom_sf"/>
</dbReference>
<dbReference type="PANTHER" id="PTHR47931:SF3">
    <property type="entry name" value="PENTATRICOPEPTIDE REPEAT-CONTAINING PROTEIN, MITOCHONDRIAL"/>
    <property type="match status" value="1"/>
</dbReference>
<evidence type="ECO:0000313" key="1">
    <source>
        <dbReference type="EMBL" id="TDH66952.1"/>
    </source>
</evidence>
<accession>A0A976FHQ8</accession>
<dbReference type="Proteomes" id="UP000294530">
    <property type="component" value="Unassembled WGS sequence"/>
</dbReference>
<organism evidence="1 2">
    <name type="scientific">Bremia lactucae</name>
    <name type="common">Lettuce downy mildew</name>
    <dbReference type="NCBI Taxonomy" id="4779"/>
    <lineage>
        <taxon>Eukaryota</taxon>
        <taxon>Sar</taxon>
        <taxon>Stramenopiles</taxon>
        <taxon>Oomycota</taxon>
        <taxon>Peronosporomycetes</taxon>
        <taxon>Peronosporales</taxon>
        <taxon>Peronosporaceae</taxon>
        <taxon>Bremia</taxon>
    </lineage>
</organism>
<protein>
    <submittedName>
        <fullName evidence="1">Uncharacterized protein</fullName>
    </submittedName>
</protein>
<dbReference type="PANTHER" id="PTHR47931">
    <property type="entry name" value="OS01G0228400 PROTEIN"/>
    <property type="match status" value="1"/>
</dbReference>
<dbReference type="Gene3D" id="1.25.40.10">
    <property type="entry name" value="Tetratricopeptide repeat domain"/>
    <property type="match status" value="1"/>
</dbReference>
<dbReference type="GeneID" id="94349698"/>